<comment type="pathway">
    <text evidence="4">Lipid metabolism.</text>
</comment>
<feature type="transmembrane region" description="Helical" evidence="19">
    <location>
        <begin position="198"/>
        <end position="220"/>
    </location>
</feature>
<dbReference type="Proteomes" id="UP000183063">
    <property type="component" value="Unassembled WGS sequence"/>
</dbReference>
<keyword evidence="13 19" id="KW-1133">Transmembrane helix</keyword>
<dbReference type="PANTHER" id="PTHR46382:SF1">
    <property type="entry name" value="PHOSPHATIDATE CYTIDYLYLTRANSFERASE"/>
    <property type="match status" value="1"/>
</dbReference>
<comment type="subcellular location">
    <subcellularLocation>
        <location evidence="2">Cell membrane</location>
        <topology evidence="2">Multi-pass membrane protein</topology>
    </subcellularLocation>
</comment>
<evidence type="ECO:0000256" key="10">
    <source>
        <dbReference type="ARBA" id="ARBA00022679"/>
    </source>
</evidence>
<comment type="similarity">
    <text evidence="5 18">Belongs to the CDS family.</text>
</comment>
<keyword evidence="8" id="KW-1003">Cell membrane</keyword>
<dbReference type="EMBL" id="FOCV01000012">
    <property type="protein sequence ID" value="SEO15023.1"/>
    <property type="molecule type" value="Genomic_DNA"/>
</dbReference>
<feature type="transmembrane region" description="Helical" evidence="19">
    <location>
        <begin position="12"/>
        <end position="43"/>
    </location>
</feature>
<evidence type="ECO:0000256" key="7">
    <source>
        <dbReference type="ARBA" id="ARBA00019373"/>
    </source>
</evidence>
<keyword evidence="16" id="KW-0594">Phospholipid biosynthesis</keyword>
<dbReference type="GO" id="GO:0005886">
    <property type="term" value="C:plasma membrane"/>
    <property type="evidence" value="ECO:0007669"/>
    <property type="project" value="UniProtKB-SubCell"/>
</dbReference>
<evidence type="ECO:0000256" key="4">
    <source>
        <dbReference type="ARBA" id="ARBA00005189"/>
    </source>
</evidence>
<proteinExistence type="inferred from homology"/>
<evidence type="ECO:0000256" key="15">
    <source>
        <dbReference type="ARBA" id="ARBA00023136"/>
    </source>
</evidence>
<dbReference type="RefSeq" id="WP_072376533.1">
    <property type="nucleotide sequence ID" value="NZ_FNXB01000015.1"/>
</dbReference>
<dbReference type="Pfam" id="PF01148">
    <property type="entry name" value="CTP_transf_1"/>
    <property type="match status" value="1"/>
</dbReference>
<dbReference type="PANTHER" id="PTHR46382">
    <property type="entry name" value="PHOSPHATIDATE CYTIDYLYLTRANSFERASE"/>
    <property type="match status" value="1"/>
</dbReference>
<organism evidence="20 22">
    <name type="scientific">Rhizobium tibeticum</name>
    <dbReference type="NCBI Taxonomy" id="501024"/>
    <lineage>
        <taxon>Bacteria</taxon>
        <taxon>Pseudomonadati</taxon>
        <taxon>Pseudomonadota</taxon>
        <taxon>Alphaproteobacteria</taxon>
        <taxon>Hyphomicrobiales</taxon>
        <taxon>Rhizobiaceae</taxon>
        <taxon>Rhizobium/Agrobacterium group</taxon>
        <taxon>Rhizobium</taxon>
    </lineage>
</organism>
<keyword evidence="10 18" id="KW-0808">Transferase</keyword>
<keyword evidence="17" id="KW-1208">Phospholipid metabolism</keyword>
<dbReference type="UniPathway" id="UPA00557">
    <property type="reaction ID" value="UER00614"/>
</dbReference>
<accession>A0A1H8MCH5</accession>
<keyword evidence="12 18" id="KW-0548">Nucleotidyltransferase</keyword>
<feature type="transmembrane region" description="Helical" evidence="19">
    <location>
        <begin position="129"/>
        <end position="151"/>
    </location>
</feature>
<dbReference type="GO" id="GO:0004605">
    <property type="term" value="F:phosphatidate cytidylyltransferase activity"/>
    <property type="evidence" value="ECO:0007669"/>
    <property type="project" value="UniProtKB-EC"/>
</dbReference>
<keyword evidence="14" id="KW-0443">Lipid metabolism</keyword>
<reference evidence="20" key="3">
    <citation type="submission" date="2016-10" db="EMBL/GenBank/DDBJ databases">
        <authorList>
            <person name="de Groot N.N."/>
        </authorList>
    </citation>
    <scope>NUCLEOTIDE SEQUENCE [LARGE SCALE GENOMIC DNA]</scope>
    <source>
        <strain evidence="20">CCBAU85039</strain>
    </source>
</reference>
<sequence>MQQELKLRILSGVILAVIVLLATWYGGVAFSLLSALIGLLIYYEWSTITRLATEQPVANAIGWLGQVAIAVAVVAGTFSYSLLLLSLFFLVAVGFVLVSKTSSRWFPTGMMYAGLTGIALSSIRGADSVGLVAMLFVFAVVWATDILAYFVGRAIGGPKLAPKISPGKTWSGAIGGAVSAVIAGSLVTYFAFPQSVVFVAPIAFVLSICSQAGDLFESFIKRRFGVKDSSRLIPGHGGVMDRVDGLIFACFAAFLLAGLFSLIKGGEMTSLGAALFGV</sequence>
<evidence type="ECO:0000256" key="8">
    <source>
        <dbReference type="ARBA" id="ARBA00022475"/>
    </source>
</evidence>
<dbReference type="EC" id="2.7.7.41" evidence="6 18"/>
<dbReference type="AlphaFoldDB" id="A0A1H8MCH5"/>
<dbReference type="OrthoDB" id="9799199at2"/>
<dbReference type="PROSITE" id="PS01315">
    <property type="entry name" value="CDS"/>
    <property type="match status" value="1"/>
</dbReference>
<gene>
    <name evidence="20" type="primary">cdsA_2</name>
    <name evidence="20" type="ORF">RTCCBAU85039_3122</name>
    <name evidence="21" type="ORF">SAMN05216228_1012122</name>
</gene>
<feature type="transmembrane region" description="Helical" evidence="19">
    <location>
        <begin position="172"/>
        <end position="192"/>
    </location>
</feature>
<evidence type="ECO:0000256" key="18">
    <source>
        <dbReference type="RuleBase" id="RU003938"/>
    </source>
</evidence>
<name>A0A1H8MCH5_9HYPH</name>
<protein>
    <recommendedName>
        <fullName evidence="7 18">Phosphatidate cytidylyltransferase</fullName>
        <ecNumber evidence="6 18">2.7.7.41</ecNumber>
    </recommendedName>
</protein>
<reference evidence="22" key="1">
    <citation type="submission" date="2016-10" db="EMBL/GenBank/DDBJ databases">
        <authorList>
            <person name="Wibberg D."/>
        </authorList>
    </citation>
    <scope>NUCLEOTIDE SEQUENCE [LARGE SCALE GENOMIC DNA]</scope>
</reference>
<evidence type="ECO:0000256" key="14">
    <source>
        <dbReference type="ARBA" id="ARBA00023098"/>
    </source>
</evidence>
<evidence type="ECO:0000313" key="20">
    <source>
        <dbReference type="EMBL" id="SEH92854.1"/>
    </source>
</evidence>
<keyword evidence="23" id="KW-1185">Reference proteome</keyword>
<keyword evidence="11 18" id="KW-0812">Transmembrane</keyword>
<evidence type="ECO:0000256" key="16">
    <source>
        <dbReference type="ARBA" id="ARBA00023209"/>
    </source>
</evidence>
<evidence type="ECO:0000256" key="12">
    <source>
        <dbReference type="ARBA" id="ARBA00022695"/>
    </source>
</evidence>
<evidence type="ECO:0000256" key="6">
    <source>
        <dbReference type="ARBA" id="ARBA00012487"/>
    </source>
</evidence>
<evidence type="ECO:0000256" key="19">
    <source>
        <dbReference type="SAM" id="Phobius"/>
    </source>
</evidence>
<evidence type="ECO:0000256" key="9">
    <source>
        <dbReference type="ARBA" id="ARBA00022516"/>
    </source>
</evidence>
<evidence type="ECO:0000256" key="2">
    <source>
        <dbReference type="ARBA" id="ARBA00004651"/>
    </source>
</evidence>
<evidence type="ECO:0000256" key="5">
    <source>
        <dbReference type="ARBA" id="ARBA00010185"/>
    </source>
</evidence>
<comment type="pathway">
    <text evidence="3 18">Phospholipid metabolism; CDP-diacylglycerol biosynthesis; CDP-diacylglycerol from sn-glycerol 3-phosphate: step 3/3.</text>
</comment>
<evidence type="ECO:0000256" key="17">
    <source>
        <dbReference type="ARBA" id="ARBA00023264"/>
    </source>
</evidence>
<evidence type="ECO:0000313" key="23">
    <source>
        <dbReference type="Proteomes" id="UP000198939"/>
    </source>
</evidence>
<evidence type="ECO:0000256" key="3">
    <source>
        <dbReference type="ARBA" id="ARBA00005119"/>
    </source>
</evidence>
<evidence type="ECO:0000313" key="21">
    <source>
        <dbReference type="EMBL" id="SEO15023.1"/>
    </source>
</evidence>
<dbReference type="InterPro" id="IPR000374">
    <property type="entry name" value="PC_trans"/>
</dbReference>
<dbReference type="STRING" id="501024.RTCCBAU85039_3122"/>
<keyword evidence="9" id="KW-0444">Lipid biosynthesis</keyword>
<feature type="transmembrane region" description="Helical" evidence="19">
    <location>
        <begin position="63"/>
        <end position="93"/>
    </location>
</feature>
<evidence type="ECO:0000256" key="1">
    <source>
        <dbReference type="ARBA" id="ARBA00001698"/>
    </source>
</evidence>
<dbReference type="Proteomes" id="UP000198939">
    <property type="component" value="Unassembled WGS sequence"/>
</dbReference>
<evidence type="ECO:0000256" key="11">
    <source>
        <dbReference type="ARBA" id="ARBA00022692"/>
    </source>
</evidence>
<reference evidence="21 23" key="2">
    <citation type="submission" date="2016-10" db="EMBL/GenBank/DDBJ databases">
        <authorList>
            <person name="Varghese N."/>
            <person name="Submissions S."/>
        </authorList>
    </citation>
    <scope>NUCLEOTIDE SEQUENCE [LARGE SCALE GENOMIC DNA]</scope>
    <source>
        <strain evidence="21 23">CGMCC 1.7071</strain>
    </source>
</reference>
<keyword evidence="15 19" id="KW-0472">Membrane</keyword>
<evidence type="ECO:0000256" key="13">
    <source>
        <dbReference type="ARBA" id="ARBA00022989"/>
    </source>
</evidence>
<dbReference type="EMBL" id="FNXB01000015">
    <property type="protein sequence ID" value="SEH92854.1"/>
    <property type="molecule type" value="Genomic_DNA"/>
</dbReference>
<evidence type="ECO:0000313" key="22">
    <source>
        <dbReference type="Proteomes" id="UP000183063"/>
    </source>
</evidence>
<feature type="transmembrane region" description="Helical" evidence="19">
    <location>
        <begin position="241"/>
        <end position="263"/>
    </location>
</feature>
<dbReference type="GO" id="GO:0016024">
    <property type="term" value="P:CDP-diacylglycerol biosynthetic process"/>
    <property type="evidence" value="ECO:0007669"/>
    <property type="project" value="UniProtKB-UniPathway"/>
</dbReference>
<comment type="catalytic activity">
    <reaction evidence="1 18">
        <text>a 1,2-diacyl-sn-glycero-3-phosphate + CTP + H(+) = a CDP-1,2-diacyl-sn-glycerol + diphosphate</text>
        <dbReference type="Rhea" id="RHEA:16229"/>
        <dbReference type="ChEBI" id="CHEBI:15378"/>
        <dbReference type="ChEBI" id="CHEBI:33019"/>
        <dbReference type="ChEBI" id="CHEBI:37563"/>
        <dbReference type="ChEBI" id="CHEBI:58332"/>
        <dbReference type="ChEBI" id="CHEBI:58608"/>
        <dbReference type="EC" id="2.7.7.41"/>
    </reaction>
</comment>
<feature type="transmembrane region" description="Helical" evidence="19">
    <location>
        <begin position="105"/>
        <end position="123"/>
    </location>
</feature>